<accession>A0A0F9EA05</accession>
<proteinExistence type="predicted"/>
<comment type="caution">
    <text evidence="1">The sequence shown here is derived from an EMBL/GenBank/DDBJ whole genome shotgun (WGS) entry which is preliminary data.</text>
</comment>
<sequence length="128" mass="14274">MAASVYRGADAAIKDLEGIIRLTPNIFATALFQEAQVEVKEVKLRTPVKTGALRASIILIGPNRQGRRIWVIIQAGGPTVTYAFIVHYDLEAFHKHGEALFIENPLRESLPHFPNRVAARINSNRVFL</sequence>
<gene>
    <name evidence="1" type="ORF">LCGC14_2450990</name>
</gene>
<organism evidence="1">
    <name type="scientific">marine sediment metagenome</name>
    <dbReference type="NCBI Taxonomy" id="412755"/>
    <lineage>
        <taxon>unclassified sequences</taxon>
        <taxon>metagenomes</taxon>
        <taxon>ecological metagenomes</taxon>
    </lineage>
</organism>
<evidence type="ECO:0000313" key="1">
    <source>
        <dbReference type="EMBL" id="KKL20883.1"/>
    </source>
</evidence>
<dbReference type="EMBL" id="LAZR01037931">
    <property type="protein sequence ID" value="KKL20883.1"/>
    <property type="molecule type" value="Genomic_DNA"/>
</dbReference>
<protein>
    <submittedName>
        <fullName evidence="1">Uncharacterized protein</fullName>
    </submittedName>
</protein>
<name>A0A0F9EA05_9ZZZZ</name>
<reference evidence="1" key="1">
    <citation type="journal article" date="2015" name="Nature">
        <title>Complex archaea that bridge the gap between prokaryotes and eukaryotes.</title>
        <authorList>
            <person name="Spang A."/>
            <person name="Saw J.H."/>
            <person name="Jorgensen S.L."/>
            <person name="Zaremba-Niedzwiedzka K."/>
            <person name="Martijn J."/>
            <person name="Lind A.E."/>
            <person name="van Eijk R."/>
            <person name="Schleper C."/>
            <person name="Guy L."/>
            <person name="Ettema T.J."/>
        </authorList>
    </citation>
    <scope>NUCLEOTIDE SEQUENCE</scope>
</reference>
<dbReference type="AlphaFoldDB" id="A0A0F9EA05"/>